<evidence type="ECO:0000256" key="4">
    <source>
        <dbReference type="ARBA" id="ARBA00023027"/>
    </source>
</evidence>
<protein>
    <submittedName>
        <fullName evidence="7">SDR family oxidoreductase</fullName>
    </submittedName>
</protein>
<sequence>MTTSLAGTTALVTGGGSGIGLACARRLAADGAIVTICGRTEERLARAAKEISASKTSAKETGATKTGTGETGETGVRYIVADVTDEEQIAAAVAFAAEPAPLRAVVHSAGGSTSIGPVGALDADAWRATLELNATGTMLTLKHAANEMARSGGGAFVAISSIASSNTHRWFGAYGVSKAAVDHLVALAADELGTAGVRVNGIRPGLVRTELVAGIAEPGPILDDYLACMPLGRIGEPEDIAEAARFLAGPESSWMTGQVINVDGGHHLRRGPDFRAMFDPMFGAGALDGVHGAPPGERPTAG</sequence>
<dbReference type="PROSITE" id="PS00061">
    <property type="entry name" value="ADH_SHORT"/>
    <property type="match status" value="1"/>
</dbReference>
<dbReference type="InterPro" id="IPR002347">
    <property type="entry name" value="SDR_fam"/>
</dbReference>
<evidence type="ECO:0000313" key="8">
    <source>
        <dbReference type="Proteomes" id="UP000468735"/>
    </source>
</evidence>
<dbReference type="SMART" id="SM00822">
    <property type="entry name" value="PKS_KR"/>
    <property type="match status" value="1"/>
</dbReference>
<keyword evidence="3" id="KW-0560">Oxidoreductase</keyword>
<dbReference type="Proteomes" id="UP000468735">
    <property type="component" value="Unassembled WGS sequence"/>
</dbReference>
<dbReference type="GO" id="GO:0016491">
    <property type="term" value="F:oxidoreductase activity"/>
    <property type="evidence" value="ECO:0007669"/>
    <property type="project" value="UniProtKB-KW"/>
</dbReference>
<dbReference type="PANTHER" id="PTHR43943">
    <property type="entry name" value="DEHYDROGENASE/REDUCTASE (SDR FAMILY) MEMBER 4"/>
    <property type="match status" value="1"/>
</dbReference>
<feature type="compositionally biased region" description="Low complexity" evidence="5">
    <location>
        <begin position="53"/>
        <end position="71"/>
    </location>
</feature>
<proteinExistence type="inferred from homology"/>
<comment type="similarity">
    <text evidence="1">Belongs to the short-chain dehydrogenases/reductases (SDR) family.</text>
</comment>
<evidence type="ECO:0000313" key="7">
    <source>
        <dbReference type="EMBL" id="KAB2351387.1"/>
    </source>
</evidence>
<reference evidence="7 8" key="1">
    <citation type="submission" date="2019-09" db="EMBL/GenBank/DDBJ databases">
        <title>Actinomadura physcomitrii sp. nov., a novel actinomycete isolated from moss [Physcomitrium sphaericum (Ludw) Fuernr].</title>
        <authorList>
            <person name="Zhuang X."/>
            <person name="Liu C."/>
        </authorList>
    </citation>
    <scope>NUCLEOTIDE SEQUENCE [LARGE SCALE GENOMIC DNA]</scope>
    <source>
        <strain evidence="7 8">HMC1</strain>
    </source>
</reference>
<comment type="caution">
    <text evidence="7">The sequence shown here is derived from an EMBL/GenBank/DDBJ whole genome shotgun (WGS) entry which is preliminary data.</text>
</comment>
<evidence type="ECO:0000256" key="1">
    <source>
        <dbReference type="ARBA" id="ARBA00006484"/>
    </source>
</evidence>
<dbReference type="EMBL" id="WBMT01000002">
    <property type="protein sequence ID" value="KAB2351387.1"/>
    <property type="molecule type" value="Genomic_DNA"/>
</dbReference>
<evidence type="ECO:0000259" key="6">
    <source>
        <dbReference type="SMART" id="SM00822"/>
    </source>
</evidence>
<dbReference type="RefSeq" id="WP_151558073.1">
    <property type="nucleotide sequence ID" value="NZ_WBMT01000002.1"/>
</dbReference>
<dbReference type="PRINTS" id="PR00081">
    <property type="entry name" value="GDHRDH"/>
</dbReference>
<feature type="domain" description="Ketoreductase" evidence="6">
    <location>
        <begin position="8"/>
        <end position="205"/>
    </location>
</feature>
<dbReference type="InterPro" id="IPR036291">
    <property type="entry name" value="NAD(P)-bd_dom_sf"/>
</dbReference>
<gene>
    <name evidence="7" type="ORF">F8566_03790</name>
</gene>
<keyword evidence="2" id="KW-0058">Aromatic hydrocarbons catabolism</keyword>
<dbReference type="CDD" id="cd05233">
    <property type="entry name" value="SDR_c"/>
    <property type="match status" value="1"/>
</dbReference>
<dbReference type="PANTHER" id="PTHR43943:SF17">
    <property type="entry name" value="3-PHENYLPROPIONATE-DIHYDRODIOL_CINNAMIC ACID-DIHYDRODIOL DEHYDROGENASE"/>
    <property type="match status" value="1"/>
</dbReference>
<dbReference type="OrthoDB" id="8991930at2"/>
<name>A0A6H9YVS8_9ACTN</name>
<feature type="region of interest" description="Disordered" evidence="5">
    <location>
        <begin position="51"/>
        <end position="71"/>
    </location>
</feature>
<dbReference type="InterPro" id="IPR057326">
    <property type="entry name" value="KR_dom"/>
</dbReference>
<dbReference type="NCBIfam" id="NF004528">
    <property type="entry name" value="PRK05875.1"/>
    <property type="match status" value="1"/>
</dbReference>
<keyword evidence="4" id="KW-0520">NAD</keyword>
<dbReference type="FunFam" id="3.40.50.720:FF:000084">
    <property type="entry name" value="Short-chain dehydrogenase reductase"/>
    <property type="match status" value="1"/>
</dbReference>
<dbReference type="SUPFAM" id="SSF51735">
    <property type="entry name" value="NAD(P)-binding Rossmann-fold domains"/>
    <property type="match status" value="1"/>
</dbReference>
<evidence type="ECO:0000256" key="5">
    <source>
        <dbReference type="SAM" id="MobiDB-lite"/>
    </source>
</evidence>
<evidence type="ECO:0000256" key="2">
    <source>
        <dbReference type="ARBA" id="ARBA00022797"/>
    </source>
</evidence>
<dbReference type="AlphaFoldDB" id="A0A6H9YVS8"/>
<accession>A0A6H9YVS8</accession>
<dbReference type="Pfam" id="PF13561">
    <property type="entry name" value="adh_short_C2"/>
    <property type="match status" value="1"/>
</dbReference>
<organism evidence="7 8">
    <name type="scientific">Actinomadura rudentiformis</name>
    <dbReference type="NCBI Taxonomy" id="359158"/>
    <lineage>
        <taxon>Bacteria</taxon>
        <taxon>Bacillati</taxon>
        <taxon>Actinomycetota</taxon>
        <taxon>Actinomycetes</taxon>
        <taxon>Streptosporangiales</taxon>
        <taxon>Thermomonosporaceae</taxon>
        <taxon>Actinomadura</taxon>
    </lineage>
</organism>
<dbReference type="InterPro" id="IPR020904">
    <property type="entry name" value="Sc_DH/Rdtase_CS"/>
</dbReference>
<evidence type="ECO:0000256" key="3">
    <source>
        <dbReference type="ARBA" id="ARBA00023002"/>
    </source>
</evidence>
<keyword evidence="8" id="KW-1185">Reference proteome</keyword>
<dbReference type="Gene3D" id="3.40.50.720">
    <property type="entry name" value="NAD(P)-binding Rossmann-like Domain"/>
    <property type="match status" value="1"/>
</dbReference>